<proteinExistence type="predicted"/>
<evidence type="ECO:0000256" key="1">
    <source>
        <dbReference type="SAM" id="SignalP"/>
    </source>
</evidence>
<protein>
    <recommendedName>
        <fullName evidence="4">DUF4105 domain-containing protein</fullName>
    </recommendedName>
</protein>
<dbReference type="RefSeq" id="WP_264280472.1">
    <property type="nucleotide sequence ID" value="NZ_CP107006.1"/>
</dbReference>
<organism evidence="2 3">
    <name type="scientific">Chitinophaga horti</name>
    <dbReference type="NCBI Taxonomy" id="2920382"/>
    <lineage>
        <taxon>Bacteria</taxon>
        <taxon>Pseudomonadati</taxon>
        <taxon>Bacteroidota</taxon>
        <taxon>Chitinophagia</taxon>
        <taxon>Chitinophagales</taxon>
        <taxon>Chitinophagaceae</taxon>
        <taxon>Chitinophaga</taxon>
    </lineage>
</organism>
<reference evidence="2" key="1">
    <citation type="submission" date="2022-10" db="EMBL/GenBank/DDBJ databases">
        <title>Chitinophaga sp. nov., isolated from soil.</title>
        <authorList>
            <person name="Jeon C.O."/>
        </authorList>
    </citation>
    <scope>NUCLEOTIDE SEQUENCE</scope>
    <source>
        <strain evidence="2">R8</strain>
    </source>
</reference>
<dbReference type="EMBL" id="CP107006">
    <property type="protein sequence ID" value="UYQ92161.1"/>
    <property type="molecule type" value="Genomic_DNA"/>
</dbReference>
<sequence length="447" mass="47955">MRKFEFCGCRKSAALAAVMVLTGLFIAGLHSCEKQAPATGNIDNEISYDDPLVNQAVARLRADHNGQTYLCQLERSMGLARWGSALTGTRGETLICLVPLSKANQQKVSGFIAVESDSVLRIKLFRDQDDAENDAAIGKGRAAQLIAMFNYSLHSKQPADGVTRFQTRPTRHRGGKGAGSGSSVSLLLPVTSCYEWTSCTGNGRGECIGNINHHTECLTTTYWTDDSDYSSAGSGEAGGANSGSGGGGGGHSGYISPSDILLPPVNKINDLLKFLSCFNQSKPGRLIIYVDQPEPGSDNPFTLSRLMGHVFLGLEQQLNGVTIRRTLGFAANEKVNPFTKTTAPSTIGDDSSRKYNVSLAIELNPVQFSEAILKALLHKPTYDLENYNCTDYALDVAAAAGTVLPRSAGQWYVGYGRNPGSFGQDLRQQPGVVERRGKSPANTGWCN</sequence>
<name>A0ABY6IY76_9BACT</name>
<keyword evidence="3" id="KW-1185">Reference proteome</keyword>
<gene>
    <name evidence="2" type="ORF">MKQ68_18910</name>
</gene>
<keyword evidence="1" id="KW-0732">Signal</keyword>
<evidence type="ECO:0008006" key="4">
    <source>
        <dbReference type="Google" id="ProtNLM"/>
    </source>
</evidence>
<evidence type="ECO:0000313" key="3">
    <source>
        <dbReference type="Proteomes" id="UP001162741"/>
    </source>
</evidence>
<accession>A0ABY6IY76</accession>
<feature type="signal peptide" evidence="1">
    <location>
        <begin position="1"/>
        <end position="27"/>
    </location>
</feature>
<dbReference type="Proteomes" id="UP001162741">
    <property type="component" value="Chromosome"/>
</dbReference>
<evidence type="ECO:0000313" key="2">
    <source>
        <dbReference type="EMBL" id="UYQ92161.1"/>
    </source>
</evidence>
<feature type="chain" id="PRO_5046761820" description="DUF4105 domain-containing protein" evidence="1">
    <location>
        <begin position="28"/>
        <end position="447"/>
    </location>
</feature>